<sequence>MAILATISPNLMAMGNDDPLMAKVIIERLEAGIDNRDIPQWLEVTGWAGYDLNKLWLKSSIERTDSETESGDIELLYGRAIAPYWDFQLGWKRDFQPTPTRDWLAIGFQGLAPYFFEVDSTLYLGSSNRSALEIEVEYELMLTQRWVLSPRTEILLNGQNDNRTATGSGLSSLEAGLRLRYEIRREFAPYLGIHWERAYGNTADLRQEEGEKTSEVHIVVGIRAWF</sequence>
<organism evidence="1 2">
    <name type="scientific">Candidatus Marimicrobium litorale</name>
    <dbReference type="NCBI Taxonomy" id="2518991"/>
    <lineage>
        <taxon>Bacteria</taxon>
        <taxon>Pseudomonadati</taxon>
        <taxon>Pseudomonadota</taxon>
        <taxon>Gammaproteobacteria</taxon>
        <taxon>Cellvibrionales</taxon>
        <taxon>Halieaceae</taxon>
        <taxon>Marimicrobium</taxon>
    </lineage>
</organism>
<dbReference type="Proteomes" id="UP001143304">
    <property type="component" value="Unassembled WGS sequence"/>
</dbReference>
<comment type="caution">
    <text evidence="1">The sequence shown here is derived from an EMBL/GenBank/DDBJ whole genome shotgun (WGS) entry which is preliminary data.</text>
</comment>
<dbReference type="InterPro" id="IPR036709">
    <property type="entry name" value="Autotransporte_beta_dom_sf"/>
</dbReference>
<keyword evidence="2" id="KW-1185">Reference proteome</keyword>
<reference evidence="1" key="1">
    <citation type="submission" date="2019-02" db="EMBL/GenBank/DDBJ databases">
        <authorList>
            <person name="Li S.-H."/>
        </authorList>
    </citation>
    <scope>NUCLEOTIDE SEQUENCE</scope>
    <source>
        <strain evidence="1">IMCC11814</strain>
    </source>
</reference>
<dbReference type="EMBL" id="SHNO01000001">
    <property type="protein sequence ID" value="MCX2977936.1"/>
    <property type="molecule type" value="Genomic_DNA"/>
</dbReference>
<dbReference type="Pfam" id="PF05275">
    <property type="entry name" value="CopB"/>
    <property type="match status" value="1"/>
</dbReference>
<evidence type="ECO:0000313" key="1">
    <source>
        <dbReference type="EMBL" id="MCX2977936.1"/>
    </source>
</evidence>
<name>A0ABT3T6N9_9GAMM</name>
<dbReference type="InterPro" id="IPR007939">
    <property type="entry name" value="Cu-R_B_prcur"/>
</dbReference>
<gene>
    <name evidence="1" type="ORF">EYC82_11275</name>
</gene>
<accession>A0ABT3T6N9</accession>
<evidence type="ECO:0000313" key="2">
    <source>
        <dbReference type="Proteomes" id="UP001143304"/>
    </source>
</evidence>
<dbReference type="SUPFAM" id="SSF103515">
    <property type="entry name" value="Autotransporter"/>
    <property type="match status" value="1"/>
</dbReference>
<proteinExistence type="predicted"/>
<protein>
    <submittedName>
        <fullName evidence="1">Copper resistance protein B</fullName>
    </submittedName>
</protein>